<organism evidence="2 3">
    <name type="scientific">Tautonia plasticadhaerens</name>
    <dbReference type="NCBI Taxonomy" id="2527974"/>
    <lineage>
        <taxon>Bacteria</taxon>
        <taxon>Pseudomonadati</taxon>
        <taxon>Planctomycetota</taxon>
        <taxon>Planctomycetia</taxon>
        <taxon>Isosphaerales</taxon>
        <taxon>Isosphaeraceae</taxon>
        <taxon>Tautonia</taxon>
    </lineage>
</organism>
<proteinExistence type="predicted"/>
<sequence length="73" mass="8089">MTPVGNPSPANHFGEPDVSRRRPPPIRPAGRLPPPVIGILGWLRSLCEIGRLSGLDIRRGRFSKPLNPRMGDW</sequence>
<dbReference type="KEGG" id="tpla:ElP_01220"/>
<dbReference type="EMBL" id="CP036426">
    <property type="protein sequence ID" value="QDV32294.1"/>
    <property type="molecule type" value="Genomic_DNA"/>
</dbReference>
<dbReference type="Proteomes" id="UP000317835">
    <property type="component" value="Chromosome"/>
</dbReference>
<protein>
    <submittedName>
        <fullName evidence="2">Uncharacterized protein</fullName>
    </submittedName>
</protein>
<name>A0A518GUP3_9BACT</name>
<feature type="region of interest" description="Disordered" evidence="1">
    <location>
        <begin position="1"/>
        <end position="33"/>
    </location>
</feature>
<evidence type="ECO:0000313" key="3">
    <source>
        <dbReference type="Proteomes" id="UP000317835"/>
    </source>
</evidence>
<evidence type="ECO:0000256" key="1">
    <source>
        <dbReference type="SAM" id="MobiDB-lite"/>
    </source>
</evidence>
<keyword evidence="3" id="KW-1185">Reference proteome</keyword>
<gene>
    <name evidence="2" type="ORF">ElP_01220</name>
</gene>
<evidence type="ECO:0000313" key="2">
    <source>
        <dbReference type="EMBL" id="QDV32294.1"/>
    </source>
</evidence>
<dbReference type="AlphaFoldDB" id="A0A518GUP3"/>
<accession>A0A518GUP3</accession>
<reference evidence="2 3" key="1">
    <citation type="submission" date="2019-02" db="EMBL/GenBank/DDBJ databases">
        <title>Deep-cultivation of Planctomycetes and their phenomic and genomic characterization uncovers novel biology.</title>
        <authorList>
            <person name="Wiegand S."/>
            <person name="Jogler M."/>
            <person name="Boedeker C."/>
            <person name="Pinto D."/>
            <person name="Vollmers J."/>
            <person name="Rivas-Marin E."/>
            <person name="Kohn T."/>
            <person name="Peeters S.H."/>
            <person name="Heuer A."/>
            <person name="Rast P."/>
            <person name="Oberbeckmann S."/>
            <person name="Bunk B."/>
            <person name="Jeske O."/>
            <person name="Meyerdierks A."/>
            <person name="Storesund J.E."/>
            <person name="Kallscheuer N."/>
            <person name="Luecker S."/>
            <person name="Lage O.M."/>
            <person name="Pohl T."/>
            <person name="Merkel B.J."/>
            <person name="Hornburger P."/>
            <person name="Mueller R.-W."/>
            <person name="Bruemmer F."/>
            <person name="Labrenz M."/>
            <person name="Spormann A.M."/>
            <person name="Op den Camp H."/>
            <person name="Overmann J."/>
            <person name="Amann R."/>
            <person name="Jetten M.S.M."/>
            <person name="Mascher T."/>
            <person name="Medema M.H."/>
            <person name="Devos D.P."/>
            <person name="Kaster A.-K."/>
            <person name="Ovreas L."/>
            <person name="Rohde M."/>
            <person name="Galperin M.Y."/>
            <person name="Jogler C."/>
        </authorList>
    </citation>
    <scope>NUCLEOTIDE SEQUENCE [LARGE SCALE GENOMIC DNA]</scope>
    <source>
        <strain evidence="2 3">ElP</strain>
    </source>
</reference>